<dbReference type="GO" id="GO:0009239">
    <property type="term" value="P:enterobactin biosynthetic process"/>
    <property type="evidence" value="ECO:0007669"/>
    <property type="project" value="UniProtKB-UniPathway"/>
</dbReference>
<dbReference type="Gene3D" id="3.90.470.20">
    <property type="entry name" value="4'-phosphopantetheinyl transferase domain"/>
    <property type="match status" value="1"/>
</dbReference>
<evidence type="ECO:0000256" key="5">
    <source>
        <dbReference type="ARBA" id="ARBA00019087"/>
    </source>
</evidence>
<comment type="similarity">
    <text evidence="3">Belongs to the P-Pant transferase superfamily. EntD family.</text>
</comment>
<dbReference type="AlphaFoldDB" id="A0A1Q8ZW09"/>
<dbReference type="SUPFAM" id="SSF56214">
    <property type="entry name" value="4'-phosphopantetheinyl transferase"/>
    <property type="match status" value="1"/>
</dbReference>
<evidence type="ECO:0000256" key="12">
    <source>
        <dbReference type="PIRSR" id="PIRSR603542-1"/>
    </source>
</evidence>
<comment type="subunit">
    <text evidence="4">EntB, EntD, EntE, and EntF form a multienzyme complex called enterobactin synthase.</text>
</comment>
<keyword evidence="6" id="KW-0808">Transferase</keyword>
<comment type="pathway">
    <text evidence="2">Siderophore biosynthesis; enterobactin biosynthesis.</text>
</comment>
<comment type="cofactor">
    <cofactor evidence="13">
        <name>Mg(2+)</name>
        <dbReference type="ChEBI" id="CHEBI:18420"/>
    </cofactor>
</comment>
<dbReference type="Pfam" id="PF01648">
    <property type="entry name" value="ACPS"/>
    <property type="match status" value="1"/>
</dbReference>
<evidence type="ECO:0000256" key="8">
    <source>
        <dbReference type="ARBA" id="ARBA00029894"/>
    </source>
</evidence>
<feature type="binding site" evidence="13">
    <location>
        <position position="119"/>
    </location>
    <ligand>
        <name>Mg(2+)</name>
        <dbReference type="ChEBI" id="CHEBI:18420"/>
    </ligand>
</feature>
<evidence type="ECO:0000256" key="2">
    <source>
        <dbReference type="ARBA" id="ARBA00004993"/>
    </source>
</evidence>
<dbReference type="GO" id="GO:0009366">
    <property type="term" value="C:enterobactin synthetase complex"/>
    <property type="evidence" value="ECO:0007669"/>
    <property type="project" value="InterPro"/>
</dbReference>
<evidence type="ECO:0000256" key="11">
    <source>
        <dbReference type="ARBA" id="ARBA00049191"/>
    </source>
</evidence>
<evidence type="ECO:0000256" key="13">
    <source>
        <dbReference type="PIRSR" id="PIRSR603542-2"/>
    </source>
</evidence>
<keyword evidence="7" id="KW-0259">Enterobactin biosynthesis</keyword>
<dbReference type="PANTHER" id="PTHR38096:SF1">
    <property type="entry name" value="ENTEROBACTIN SYNTHASE COMPONENT D"/>
    <property type="match status" value="1"/>
</dbReference>
<dbReference type="InterPro" id="IPR037143">
    <property type="entry name" value="4-PPantetheinyl_Trfase_dom_sf"/>
</dbReference>
<keyword evidence="17" id="KW-1185">Reference proteome</keyword>
<feature type="binding site" evidence="12">
    <location>
        <position position="161"/>
    </location>
    <ligand>
        <name>CoA</name>
        <dbReference type="ChEBI" id="CHEBI:57287"/>
    </ligand>
</feature>
<evidence type="ECO:0000256" key="4">
    <source>
        <dbReference type="ARBA" id="ARBA00011503"/>
    </source>
</evidence>
<dbReference type="UniPathway" id="UPA00017"/>
<reference evidence="16 17" key="1">
    <citation type="submission" date="2016-09" db="EMBL/GenBank/DDBJ databases">
        <title>Rhizobium oryziradicis sp. nov., isolated from the root of rice.</title>
        <authorList>
            <person name="Zhao J."/>
            <person name="Zhang X."/>
        </authorList>
    </citation>
    <scope>NUCLEOTIDE SEQUENCE [LARGE SCALE GENOMIC DNA]</scope>
    <source>
        <strain evidence="16 17">N19</strain>
    </source>
</reference>
<comment type="function">
    <text evidence="1">Involved in the biosynthesis of the siderophore enterobactin (enterochelin), which is a macrocyclic trimeric lactone of N-(2,3-dihydroxybenzoyl)-serine. The serine trilactone serves as a scaffolding for the three catechol functionalities that provide hexadentate coordination for the tightly ligated iron(2+) atoms. Plays an essential role in the assembly of the enterobactin by catalyzing the transfer of the 4'-phosphopantetheine (Ppant) moiety from coenzyme A to the apo-domains of both EntB (ArCP domain) and EntF (PCP domain) to yield their holo-forms which make them competent for the activation of 2,3-dihydroxybenzoate (DHB) and L-serine, respectively.</text>
</comment>
<evidence type="ECO:0000256" key="10">
    <source>
        <dbReference type="ARBA" id="ARBA00049176"/>
    </source>
</evidence>
<evidence type="ECO:0000313" key="16">
    <source>
        <dbReference type="EMBL" id="OLP46078.1"/>
    </source>
</evidence>
<evidence type="ECO:0000259" key="14">
    <source>
        <dbReference type="Pfam" id="PF01648"/>
    </source>
</evidence>
<feature type="domain" description="4'-phosphopantetheinyl transferase" evidence="14">
    <location>
        <begin position="113"/>
        <end position="206"/>
    </location>
</feature>
<dbReference type="RefSeq" id="WP_075638201.1">
    <property type="nucleotide sequence ID" value="NZ_MKIM01000022.1"/>
</dbReference>
<dbReference type="InterPro" id="IPR008278">
    <property type="entry name" value="4-PPantetheinyl_Trfase_dom"/>
</dbReference>
<feature type="binding site" evidence="13">
    <location>
        <position position="117"/>
    </location>
    <ligand>
        <name>Mg(2+)</name>
        <dbReference type="ChEBI" id="CHEBI:18420"/>
    </ligand>
</feature>
<dbReference type="EMBL" id="MKIM01000022">
    <property type="protein sequence ID" value="OLP46078.1"/>
    <property type="molecule type" value="Genomic_DNA"/>
</dbReference>
<sequence>MYQELDAPSLFDESVAHRAVRFQIEGYTSELAQELGITLPETMGRAVAKRKAEYVAGRLCAMRAIEAQTGQAGVSIATGASGAPVWPEGLVGSITHTHGFAAAALADEKIMRGLGIDSEEIMTQKVMENVKARICRPDEAYGPQGSMTEQVYTTMIFSAKESLFKCLHALVGKMFWFEDARIEIVDHAAGIFQAELMTDLTQEFCRSVKLTGHFRVGSCLVHTGISLPVIG</sequence>
<organism evidence="16 17">
    <name type="scientific">Rhizobium oryziradicis</name>
    <dbReference type="NCBI Taxonomy" id="1867956"/>
    <lineage>
        <taxon>Bacteria</taxon>
        <taxon>Pseudomonadati</taxon>
        <taxon>Pseudomonadota</taxon>
        <taxon>Alphaproteobacteria</taxon>
        <taxon>Hyphomicrobiales</taxon>
        <taxon>Rhizobiaceae</taxon>
        <taxon>Rhizobium/Agrobacterium group</taxon>
        <taxon>Rhizobium</taxon>
    </lineage>
</organism>
<feature type="binding site" evidence="12">
    <location>
        <position position="50"/>
    </location>
    <ligand>
        <name>CoA</name>
        <dbReference type="ChEBI" id="CHEBI:57287"/>
    </ligand>
</feature>
<evidence type="ECO:0000256" key="1">
    <source>
        <dbReference type="ARBA" id="ARBA00003937"/>
    </source>
</evidence>
<dbReference type="STRING" id="1867956.BJF95_02660"/>
<evidence type="ECO:0000256" key="7">
    <source>
        <dbReference type="ARBA" id="ARBA00023191"/>
    </source>
</evidence>
<dbReference type="GO" id="GO:0008897">
    <property type="term" value="F:holo-[acyl-carrier-protein] synthase activity"/>
    <property type="evidence" value="ECO:0007669"/>
    <property type="project" value="InterPro"/>
</dbReference>
<keyword evidence="13" id="KW-0479">Metal-binding</keyword>
<evidence type="ECO:0000256" key="9">
    <source>
        <dbReference type="ARBA" id="ARBA00031996"/>
    </source>
</evidence>
<dbReference type="GO" id="GO:0005886">
    <property type="term" value="C:plasma membrane"/>
    <property type="evidence" value="ECO:0007669"/>
    <property type="project" value="TreeGrafter"/>
</dbReference>
<comment type="catalytic activity">
    <reaction evidence="11">
        <text>apo-[peptidyl-carrier protein] + CoA = holo-[peptidyl-carrier protein] + adenosine 3',5'-bisphosphate + H(+)</text>
        <dbReference type="Rhea" id="RHEA:46228"/>
        <dbReference type="Rhea" id="RHEA-COMP:11479"/>
        <dbReference type="Rhea" id="RHEA-COMP:11480"/>
        <dbReference type="ChEBI" id="CHEBI:15378"/>
        <dbReference type="ChEBI" id="CHEBI:29999"/>
        <dbReference type="ChEBI" id="CHEBI:57287"/>
        <dbReference type="ChEBI" id="CHEBI:58343"/>
        <dbReference type="ChEBI" id="CHEBI:64479"/>
    </reaction>
</comment>
<dbReference type="OrthoDB" id="8210607at2"/>
<proteinExistence type="inferred from homology"/>
<comment type="catalytic activity">
    <reaction evidence="10">
        <text>apo-[aryl-carrier protein] + CoA = holo-[aryl-carrier protein] + adenosine 3',5'-bisphosphate + H(+)</text>
        <dbReference type="Rhea" id="RHEA:48404"/>
        <dbReference type="Rhea" id="RHEA-COMP:15903"/>
        <dbReference type="Rhea" id="RHEA-COMP:17557"/>
        <dbReference type="ChEBI" id="CHEBI:15378"/>
        <dbReference type="ChEBI" id="CHEBI:29999"/>
        <dbReference type="ChEBI" id="CHEBI:57287"/>
        <dbReference type="ChEBI" id="CHEBI:58343"/>
        <dbReference type="ChEBI" id="CHEBI:64479"/>
    </reaction>
</comment>
<comment type="caution">
    <text evidence="16">The sequence shown here is derived from an EMBL/GenBank/DDBJ whole genome shotgun (WGS) entry which is preliminary data.</text>
</comment>
<accession>A0A1Q8ZW09</accession>
<dbReference type="Proteomes" id="UP000186894">
    <property type="component" value="Unassembled WGS sequence"/>
</dbReference>
<evidence type="ECO:0000313" key="17">
    <source>
        <dbReference type="Proteomes" id="UP000186894"/>
    </source>
</evidence>
<dbReference type="PANTHER" id="PTHR38096">
    <property type="entry name" value="ENTEROBACTIN SYNTHASE COMPONENT D"/>
    <property type="match status" value="1"/>
</dbReference>
<feature type="binding site" evidence="12">
    <location>
        <position position="165"/>
    </location>
    <ligand>
        <name>CoA</name>
        <dbReference type="ChEBI" id="CHEBI:57287"/>
    </ligand>
</feature>
<feature type="binding site" evidence="12">
    <location>
        <begin position="95"/>
        <end position="96"/>
    </location>
    <ligand>
        <name>CoA</name>
        <dbReference type="ChEBI" id="CHEBI:57287"/>
    </ligand>
</feature>
<feature type="binding site" evidence="12">
    <location>
        <position position="58"/>
    </location>
    <ligand>
        <name>CoA</name>
        <dbReference type="ChEBI" id="CHEBI:57287"/>
    </ligand>
</feature>
<feature type="domain" description="4'-phosphopantetheinyl transferase N-terminal" evidence="15">
    <location>
        <begin position="44"/>
        <end position="106"/>
    </location>
</feature>
<dbReference type="InterPro" id="IPR041354">
    <property type="entry name" value="4PPT_N"/>
</dbReference>
<gene>
    <name evidence="16" type="ORF">BJF95_02660</name>
</gene>
<dbReference type="GO" id="GO:0000287">
    <property type="term" value="F:magnesium ion binding"/>
    <property type="evidence" value="ECO:0007669"/>
    <property type="project" value="InterPro"/>
</dbReference>
<protein>
    <recommendedName>
        <fullName evidence="5">Enterobactin synthase component D</fullName>
    </recommendedName>
    <alternativeName>
        <fullName evidence="8">4'-phosphopantetheinyl transferase EntD</fullName>
    </alternativeName>
    <alternativeName>
        <fullName evidence="9">Enterochelin synthase D</fullName>
    </alternativeName>
</protein>
<evidence type="ECO:0000259" key="15">
    <source>
        <dbReference type="Pfam" id="PF17837"/>
    </source>
</evidence>
<dbReference type="PRINTS" id="PR01399">
    <property type="entry name" value="ENTSNTHTASED"/>
</dbReference>
<dbReference type="InterPro" id="IPR003542">
    <property type="entry name" value="Enbac_synth_compD-like"/>
</dbReference>
<name>A0A1Q8ZW09_9HYPH</name>
<evidence type="ECO:0000256" key="3">
    <source>
        <dbReference type="ARBA" id="ARBA00008342"/>
    </source>
</evidence>
<feature type="binding site" evidence="12">
    <location>
        <position position="117"/>
    </location>
    <ligand>
        <name>CoA</name>
        <dbReference type="ChEBI" id="CHEBI:57287"/>
    </ligand>
</feature>
<evidence type="ECO:0000256" key="6">
    <source>
        <dbReference type="ARBA" id="ARBA00022679"/>
    </source>
</evidence>
<keyword evidence="13" id="KW-0460">Magnesium</keyword>
<dbReference type="Pfam" id="PF17837">
    <property type="entry name" value="4PPT_N"/>
    <property type="match status" value="1"/>
</dbReference>